<protein>
    <recommendedName>
        <fullName evidence="1">Vanadium-dependent haloperoxidase NapH1-like second helical-bundle domain-containing protein</fullName>
    </recommendedName>
</protein>
<dbReference type="Pfam" id="PF22778">
    <property type="entry name" value="VCPO_2nd"/>
    <property type="match status" value="1"/>
</dbReference>
<evidence type="ECO:0000313" key="2">
    <source>
        <dbReference type="EMBL" id="CAE0674299.1"/>
    </source>
</evidence>
<dbReference type="PANTHER" id="PTHR34599">
    <property type="entry name" value="PEROXIDASE-RELATED"/>
    <property type="match status" value="1"/>
</dbReference>
<dbReference type="EMBL" id="HBIV01036465">
    <property type="protein sequence ID" value="CAE0674299.1"/>
    <property type="molecule type" value="Transcribed_RNA"/>
</dbReference>
<dbReference type="InterPro" id="IPR055161">
    <property type="entry name" value="NapH1-like_2nd"/>
</dbReference>
<sequence length="559" mass="61583">MADNGATATTPACRPVTPIGFPQNPGLPPLTFLPVAGFVIDSILPYETPIQFRIAEIVDLAVWNAISGFQPAALDVFGRDVRYCVDGIPAGEIDRLTGYTATLAFTYSASLLIDAFPIDDVSATYEALGLGGLWNETIAPDFDSSQCSGTCAVSVAVLARCATDEMVSYFENDGWNSNGGLTSTFNRNPYEDFGFTDKSGERYTPYSPQVNSEAKRAWTPLLESDSIGFFFEQQHVVPFIGFTGKNVLTKDRDRCQYYKDNQAPKPKYDYPEELQTLFETTRITAENNTEGDRRLAAVEIFDSKFTSILPAWIDYAVANGFDNWGFWSTQTLLSTALYDGVILVWREKVIFDAIRPTTLAQTIGRGTAFTYAGPYGSNFGGPFVDGPEVIKQTEFEPVIRTMPHSEYPSASACVCQAFFDALADKLGSDSITPPATLGIQAGGTRNSPGLRPVEDVNLIFNLWSEMNTLCGQSRLFGGMHFTKAVPAGANLCKNIGKSASTAFAQLESGALTEGLLDLDETHIRVCEEKPRPTKKPKRNKFKKFKKKIKKIWHKILHWQ</sequence>
<reference evidence="2" key="1">
    <citation type="submission" date="2021-01" db="EMBL/GenBank/DDBJ databases">
        <authorList>
            <person name="Corre E."/>
            <person name="Pelletier E."/>
            <person name="Niang G."/>
            <person name="Scheremetjew M."/>
            <person name="Finn R."/>
            <person name="Kale V."/>
            <person name="Holt S."/>
            <person name="Cochrane G."/>
            <person name="Meng A."/>
            <person name="Brown T."/>
            <person name="Cohen L."/>
        </authorList>
    </citation>
    <scope>NUCLEOTIDE SEQUENCE</scope>
    <source>
        <strain evidence="2">CCCM811</strain>
    </source>
</reference>
<name>A0A7S3Z7G8_9EUKA</name>
<proteinExistence type="predicted"/>
<evidence type="ECO:0000259" key="1">
    <source>
        <dbReference type="Pfam" id="PF22778"/>
    </source>
</evidence>
<dbReference type="Gene3D" id="1.10.606.10">
    <property type="entry name" value="Vanadium-containing Chloroperoxidase, domain 2"/>
    <property type="match status" value="1"/>
</dbReference>
<dbReference type="PANTHER" id="PTHR34599:SF2">
    <property type="entry name" value="TRAF-TYPE DOMAIN-CONTAINING PROTEIN"/>
    <property type="match status" value="1"/>
</dbReference>
<gene>
    <name evidence="2" type="ORF">LGLO00237_LOCUS26073</name>
</gene>
<dbReference type="InterPro" id="IPR052559">
    <property type="entry name" value="V-haloperoxidase"/>
</dbReference>
<dbReference type="InterPro" id="IPR036938">
    <property type="entry name" value="PAP2/HPO_sf"/>
</dbReference>
<dbReference type="GO" id="GO:0004601">
    <property type="term" value="F:peroxidase activity"/>
    <property type="evidence" value="ECO:0007669"/>
    <property type="project" value="InterPro"/>
</dbReference>
<accession>A0A7S3Z7G8</accession>
<organism evidence="2">
    <name type="scientific">Lotharella globosa</name>
    <dbReference type="NCBI Taxonomy" id="91324"/>
    <lineage>
        <taxon>Eukaryota</taxon>
        <taxon>Sar</taxon>
        <taxon>Rhizaria</taxon>
        <taxon>Cercozoa</taxon>
        <taxon>Chlorarachniophyceae</taxon>
        <taxon>Lotharella</taxon>
    </lineage>
</organism>
<dbReference type="SUPFAM" id="SSF48317">
    <property type="entry name" value="Acid phosphatase/Vanadium-dependent haloperoxidase"/>
    <property type="match status" value="1"/>
</dbReference>
<dbReference type="AlphaFoldDB" id="A0A7S3Z7G8"/>
<dbReference type="InterPro" id="IPR016119">
    <property type="entry name" value="Br/Cl_peroxidase_C"/>
</dbReference>
<feature type="domain" description="Vanadium-dependent haloperoxidase NapH1-like second helical-bundle" evidence="1">
    <location>
        <begin position="333"/>
        <end position="501"/>
    </location>
</feature>